<evidence type="ECO:0000256" key="5">
    <source>
        <dbReference type="ARBA" id="ARBA00022927"/>
    </source>
</evidence>
<evidence type="ECO:0000256" key="4">
    <source>
        <dbReference type="ARBA" id="ARBA00022753"/>
    </source>
</evidence>
<dbReference type="GO" id="GO:0006900">
    <property type="term" value="P:vesicle budding from membrane"/>
    <property type="evidence" value="ECO:0007669"/>
    <property type="project" value="TreeGrafter"/>
</dbReference>
<dbReference type="GO" id="GO:0005771">
    <property type="term" value="C:multivesicular body"/>
    <property type="evidence" value="ECO:0007669"/>
    <property type="project" value="TreeGrafter"/>
</dbReference>
<comment type="caution">
    <text evidence="9">The sequence shown here is derived from an EMBL/GenBank/DDBJ whole genome shotgun (WGS) entry which is preliminary data.</text>
</comment>
<feature type="region of interest" description="Disordered" evidence="8">
    <location>
        <begin position="170"/>
        <end position="210"/>
    </location>
</feature>
<dbReference type="PANTHER" id="PTHR22761">
    <property type="entry name" value="CHARGED MULTIVESICULAR BODY PROTEIN"/>
    <property type="match status" value="1"/>
</dbReference>
<evidence type="ECO:0000256" key="1">
    <source>
        <dbReference type="ARBA" id="ARBA00004608"/>
    </source>
</evidence>
<evidence type="ECO:0000256" key="8">
    <source>
        <dbReference type="SAM" id="MobiDB-lite"/>
    </source>
</evidence>
<evidence type="ECO:0000256" key="3">
    <source>
        <dbReference type="ARBA" id="ARBA00022448"/>
    </source>
</evidence>
<dbReference type="GO" id="GO:0032511">
    <property type="term" value="P:late endosome to vacuole transport via multivesicular body sorting pathway"/>
    <property type="evidence" value="ECO:0007669"/>
    <property type="project" value="TreeGrafter"/>
</dbReference>
<comment type="subcellular location">
    <subcellularLocation>
        <location evidence="1">Endosome membrane</location>
    </subcellularLocation>
</comment>
<reference evidence="9 10" key="1">
    <citation type="submission" date="2023-03" db="EMBL/GenBank/DDBJ databases">
        <title>Genome insight into feeding habits of ladybird beetles.</title>
        <authorList>
            <person name="Li H.-S."/>
            <person name="Huang Y.-H."/>
            <person name="Pang H."/>
        </authorList>
    </citation>
    <scope>NUCLEOTIDE SEQUENCE [LARGE SCALE GENOMIC DNA]</scope>
    <source>
        <strain evidence="9">SYSU_2023b</strain>
        <tissue evidence="9">Whole body</tissue>
    </source>
</reference>
<evidence type="ECO:0000256" key="6">
    <source>
        <dbReference type="ARBA" id="ARBA00023136"/>
    </source>
</evidence>
<dbReference type="EMBL" id="JARQZJ010000121">
    <property type="protein sequence ID" value="KAK9887882.1"/>
    <property type="molecule type" value="Genomic_DNA"/>
</dbReference>
<sequence>MGILFGKKKPPSRVTQQDKVVLQLKQQRDKLKQYQRRIEIALNLDREIAKNLLAKGQKERAKLLLKKKRFQEQLLLKTDGQLQNLEQLTHDIEFATVELQVVEGLKLGSEALKKVNDALNIANIEQIMEDTREGIEKQQEISAMISGSLTEEDEEAVDAELAAIISEQMPDVPEEQNEELILPEVPSTPIEGKTKAKKEKKLEEPIALEA</sequence>
<evidence type="ECO:0000256" key="7">
    <source>
        <dbReference type="SAM" id="Coils"/>
    </source>
</evidence>
<dbReference type="AlphaFoldDB" id="A0AAW1V6F5"/>
<keyword evidence="5" id="KW-0653">Protein transport</keyword>
<keyword evidence="7" id="KW-0175">Coiled coil</keyword>
<evidence type="ECO:0008006" key="11">
    <source>
        <dbReference type="Google" id="ProtNLM"/>
    </source>
</evidence>
<proteinExistence type="inferred from homology"/>
<dbReference type="PANTHER" id="PTHR22761:SF5">
    <property type="entry name" value="CHARGED MULTIVESICULAR BODY PROTEIN 6"/>
    <property type="match status" value="1"/>
</dbReference>
<comment type="similarity">
    <text evidence="2">Belongs to the SNF7 family.</text>
</comment>
<organism evidence="9 10">
    <name type="scientific">Henosepilachna vigintioctopunctata</name>
    <dbReference type="NCBI Taxonomy" id="420089"/>
    <lineage>
        <taxon>Eukaryota</taxon>
        <taxon>Metazoa</taxon>
        <taxon>Ecdysozoa</taxon>
        <taxon>Arthropoda</taxon>
        <taxon>Hexapoda</taxon>
        <taxon>Insecta</taxon>
        <taxon>Pterygota</taxon>
        <taxon>Neoptera</taxon>
        <taxon>Endopterygota</taxon>
        <taxon>Coleoptera</taxon>
        <taxon>Polyphaga</taxon>
        <taxon>Cucujiformia</taxon>
        <taxon>Coccinelloidea</taxon>
        <taxon>Coccinellidae</taxon>
        <taxon>Epilachninae</taxon>
        <taxon>Epilachnini</taxon>
        <taxon>Henosepilachna</taxon>
    </lineage>
</organism>
<name>A0AAW1V6F5_9CUCU</name>
<gene>
    <name evidence="9" type="ORF">WA026_000186</name>
</gene>
<evidence type="ECO:0000256" key="2">
    <source>
        <dbReference type="ARBA" id="ARBA00006190"/>
    </source>
</evidence>
<accession>A0AAW1V6F5</accession>
<protein>
    <recommendedName>
        <fullName evidence="11">Charged multivesicular body protein 6</fullName>
    </recommendedName>
</protein>
<dbReference type="Pfam" id="PF03357">
    <property type="entry name" value="Snf7"/>
    <property type="match status" value="1"/>
</dbReference>
<keyword evidence="10" id="KW-1185">Reference proteome</keyword>
<keyword evidence="6" id="KW-0472">Membrane</keyword>
<dbReference type="GO" id="GO:0000815">
    <property type="term" value="C:ESCRT III complex"/>
    <property type="evidence" value="ECO:0007669"/>
    <property type="project" value="TreeGrafter"/>
</dbReference>
<dbReference type="Proteomes" id="UP001431783">
    <property type="component" value="Unassembled WGS sequence"/>
</dbReference>
<evidence type="ECO:0000313" key="10">
    <source>
        <dbReference type="Proteomes" id="UP001431783"/>
    </source>
</evidence>
<dbReference type="Gene3D" id="6.10.140.1230">
    <property type="match status" value="1"/>
</dbReference>
<keyword evidence="4" id="KW-0967">Endosome</keyword>
<dbReference type="GO" id="GO:0015031">
    <property type="term" value="P:protein transport"/>
    <property type="evidence" value="ECO:0007669"/>
    <property type="project" value="UniProtKB-KW"/>
</dbReference>
<feature type="coiled-coil region" evidence="7">
    <location>
        <begin position="17"/>
        <end position="73"/>
    </location>
</feature>
<keyword evidence="3" id="KW-0813">Transport</keyword>
<evidence type="ECO:0000313" key="9">
    <source>
        <dbReference type="EMBL" id="KAK9887882.1"/>
    </source>
</evidence>
<dbReference type="InterPro" id="IPR005024">
    <property type="entry name" value="Snf7_fam"/>
</dbReference>